<keyword evidence="4" id="KW-1185">Reference proteome</keyword>
<dbReference type="SUPFAM" id="SSF47769">
    <property type="entry name" value="SAM/Pointed domain"/>
    <property type="match status" value="1"/>
</dbReference>
<feature type="compositionally biased region" description="Basic and acidic residues" evidence="1">
    <location>
        <begin position="1685"/>
        <end position="1700"/>
    </location>
</feature>
<feature type="compositionally biased region" description="Basic residues" evidence="1">
    <location>
        <begin position="1795"/>
        <end position="1813"/>
    </location>
</feature>
<dbReference type="EMBL" id="AAGW02041862">
    <property type="status" value="NOT_ANNOTATED_CDS"/>
    <property type="molecule type" value="Genomic_DNA"/>
</dbReference>
<dbReference type="EMBL" id="AAGW02041863">
    <property type="status" value="NOT_ANNOTATED_CDS"/>
    <property type="molecule type" value="Genomic_DNA"/>
</dbReference>
<feature type="region of interest" description="Disordered" evidence="1">
    <location>
        <begin position="2065"/>
        <end position="2109"/>
    </location>
</feature>
<dbReference type="EMBL" id="AAGW02041865">
    <property type="status" value="NOT_ANNOTATED_CDS"/>
    <property type="molecule type" value="Genomic_DNA"/>
</dbReference>
<feature type="region of interest" description="Disordered" evidence="1">
    <location>
        <begin position="359"/>
        <end position="388"/>
    </location>
</feature>
<dbReference type="InterPro" id="IPR051566">
    <property type="entry name" value="CNKSR"/>
</dbReference>
<feature type="compositionally biased region" description="Basic and acidic residues" evidence="1">
    <location>
        <begin position="1185"/>
        <end position="1205"/>
    </location>
</feature>
<dbReference type="SMR" id="A0A5F9DRI9"/>
<dbReference type="InterPro" id="IPR013761">
    <property type="entry name" value="SAM/pointed_sf"/>
</dbReference>
<feature type="compositionally biased region" description="Low complexity" evidence="1">
    <location>
        <begin position="1226"/>
        <end position="1257"/>
    </location>
</feature>
<feature type="region of interest" description="Disordered" evidence="1">
    <location>
        <begin position="2164"/>
        <end position="2205"/>
    </location>
</feature>
<feature type="compositionally biased region" description="Basic and acidic residues" evidence="1">
    <location>
        <begin position="367"/>
        <end position="388"/>
    </location>
</feature>
<dbReference type="GeneTree" id="ENSGT00530000067269"/>
<gene>
    <name evidence="3" type="primary">LOC100349442</name>
</gene>
<feature type="domain" description="SAM" evidence="2">
    <location>
        <begin position="17"/>
        <end position="82"/>
    </location>
</feature>
<feature type="region of interest" description="Disordered" evidence="1">
    <location>
        <begin position="1075"/>
        <end position="1331"/>
    </location>
</feature>
<dbReference type="PANTHER" id="PTHR12844">
    <property type="entry name" value="CONNECTOR ENCHANCER OF KINASE SUPPRESSOR OF RAS"/>
    <property type="match status" value="1"/>
</dbReference>
<dbReference type="EMBL" id="AAGW02041864">
    <property type="status" value="NOT_ANNOTATED_CDS"/>
    <property type="molecule type" value="Genomic_DNA"/>
</dbReference>
<evidence type="ECO:0000313" key="4">
    <source>
        <dbReference type="Proteomes" id="UP000001811"/>
    </source>
</evidence>
<dbReference type="EMBL" id="AAGW02041857">
    <property type="status" value="NOT_ANNOTATED_CDS"/>
    <property type="molecule type" value="Genomic_DNA"/>
</dbReference>
<dbReference type="Pfam" id="PF00536">
    <property type="entry name" value="SAM_1"/>
    <property type="match status" value="1"/>
</dbReference>
<feature type="compositionally biased region" description="Basic and acidic residues" evidence="1">
    <location>
        <begin position="697"/>
        <end position="738"/>
    </location>
</feature>
<protein>
    <recommendedName>
        <fullName evidence="2">SAM domain-containing protein</fullName>
    </recommendedName>
</protein>
<dbReference type="PaxDb" id="9986-ENSOCUP00000017950"/>
<name>A0A5F9DRI9_RABIT</name>
<dbReference type="Proteomes" id="UP000001811">
    <property type="component" value="Chromosome X"/>
</dbReference>
<dbReference type="InterPro" id="IPR001660">
    <property type="entry name" value="SAM"/>
</dbReference>
<dbReference type="Bgee" id="ENSOCUG00000027774">
    <property type="expression patterns" value="Expressed in testis and 1 other cell type or tissue"/>
</dbReference>
<feature type="region of interest" description="Disordered" evidence="1">
    <location>
        <begin position="676"/>
        <end position="746"/>
    </location>
</feature>
<feature type="region of interest" description="Disordered" evidence="1">
    <location>
        <begin position="796"/>
        <end position="848"/>
    </location>
</feature>
<proteinExistence type="predicted"/>
<dbReference type="SMART" id="SM00454">
    <property type="entry name" value="SAM"/>
    <property type="match status" value="1"/>
</dbReference>
<feature type="region of interest" description="Disordered" evidence="1">
    <location>
        <begin position="1897"/>
        <end position="1924"/>
    </location>
</feature>
<feature type="compositionally biased region" description="Acidic residues" evidence="1">
    <location>
        <begin position="1155"/>
        <end position="1184"/>
    </location>
</feature>
<dbReference type="InterPro" id="IPR011993">
    <property type="entry name" value="PH-like_dom_sf"/>
</dbReference>
<reference evidence="3" key="2">
    <citation type="submission" date="2025-05" db="UniProtKB">
        <authorList>
            <consortium name="Ensembl"/>
        </authorList>
    </citation>
    <scope>IDENTIFICATION</scope>
    <source>
        <strain evidence="3">Thorbecke</strain>
    </source>
</reference>
<feature type="compositionally biased region" description="Basic residues" evidence="1">
    <location>
        <begin position="1853"/>
        <end position="1862"/>
    </location>
</feature>
<dbReference type="Gene3D" id="1.10.150.50">
    <property type="entry name" value="Transcription Factor, Ets-1"/>
    <property type="match status" value="1"/>
</dbReference>
<dbReference type="Ensembl" id="ENSOCUT00000053556.1">
    <property type="protein sequence ID" value="ENSOCUP00000048158.1"/>
    <property type="gene ID" value="ENSOCUG00000027774.2"/>
</dbReference>
<dbReference type="EMBL" id="AAGW02041859">
    <property type="status" value="NOT_ANNOTATED_CDS"/>
    <property type="molecule type" value="Genomic_DNA"/>
</dbReference>
<dbReference type="STRING" id="9986.ENSOCUP00000048158"/>
<reference evidence="3 4" key="1">
    <citation type="journal article" date="2011" name="Nature">
        <title>A high-resolution map of human evolutionary constraint using 29 mammals.</title>
        <authorList>
            <person name="Lindblad-Toh K."/>
            <person name="Garber M."/>
            <person name="Zuk O."/>
            <person name="Lin M.F."/>
            <person name="Parker B.J."/>
            <person name="Washietl S."/>
            <person name="Kheradpour P."/>
            <person name="Ernst J."/>
            <person name="Jordan G."/>
            <person name="Mauceli E."/>
            <person name="Ward L.D."/>
            <person name="Lowe C.B."/>
            <person name="Holloway A.K."/>
            <person name="Clamp M."/>
            <person name="Gnerre S."/>
            <person name="Alfoldi J."/>
            <person name="Beal K."/>
            <person name="Chang J."/>
            <person name="Clawson H."/>
            <person name="Cuff J."/>
            <person name="Di Palma F."/>
            <person name="Fitzgerald S."/>
            <person name="Flicek P."/>
            <person name="Guttman M."/>
            <person name="Hubisz M.J."/>
            <person name="Jaffe D.B."/>
            <person name="Jungreis I."/>
            <person name="Kent W.J."/>
            <person name="Kostka D."/>
            <person name="Lara M."/>
            <person name="Martins A.L."/>
            <person name="Massingham T."/>
            <person name="Moltke I."/>
            <person name="Raney B.J."/>
            <person name="Rasmussen M.D."/>
            <person name="Robinson J."/>
            <person name="Stark A."/>
            <person name="Vilella A.J."/>
            <person name="Wen J."/>
            <person name="Xie X."/>
            <person name="Zody M.C."/>
            <person name="Baldwin J."/>
            <person name="Bloom T."/>
            <person name="Chin C.W."/>
            <person name="Heiman D."/>
            <person name="Nicol R."/>
            <person name="Nusbaum C."/>
            <person name="Young S."/>
            <person name="Wilkinson J."/>
            <person name="Worley K.C."/>
            <person name="Kovar C.L."/>
            <person name="Muzny D.M."/>
            <person name="Gibbs R.A."/>
            <person name="Cree A."/>
            <person name="Dihn H.H."/>
            <person name="Fowler G."/>
            <person name="Jhangiani S."/>
            <person name="Joshi V."/>
            <person name="Lee S."/>
            <person name="Lewis L.R."/>
            <person name="Nazareth L.V."/>
            <person name="Okwuonu G."/>
            <person name="Santibanez J."/>
            <person name="Warren W.C."/>
            <person name="Mardis E.R."/>
            <person name="Weinstock G.M."/>
            <person name="Wilson R.K."/>
            <person name="Delehaunty K."/>
            <person name="Dooling D."/>
            <person name="Fronik C."/>
            <person name="Fulton L."/>
            <person name="Fulton B."/>
            <person name="Graves T."/>
            <person name="Minx P."/>
            <person name="Sodergren E."/>
            <person name="Birney E."/>
            <person name="Margulies E.H."/>
            <person name="Herrero J."/>
            <person name="Green E.D."/>
            <person name="Haussler D."/>
            <person name="Siepel A."/>
            <person name="Goldman N."/>
            <person name="Pollard K.S."/>
            <person name="Pedersen J.S."/>
            <person name="Lander E.S."/>
            <person name="Kellis M."/>
        </authorList>
    </citation>
    <scope>NUCLEOTIDE SEQUENCE [LARGE SCALE GENOMIC DNA]</scope>
    <source>
        <strain evidence="3 4">Thorbecke inbred</strain>
    </source>
</reference>
<feature type="compositionally biased region" description="Polar residues" evidence="1">
    <location>
        <begin position="1344"/>
        <end position="1361"/>
    </location>
</feature>
<dbReference type="EMBL" id="AAGW02041860">
    <property type="status" value="NOT_ANNOTATED_CDS"/>
    <property type="molecule type" value="Genomic_DNA"/>
</dbReference>
<dbReference type="PROSITE" id="PS50105">
    <property type="entry name" value="SAM_DOMAIN"/>
    <property type="match status" value="1"/>
</dbReference>
<dbReference type="SUPFAM" id="SSF50729">
    <property type="entry name" value="PH domain-like"/>
    <property type="match status" value="1"/>
</dbReference>
<dbReference type="Ensembl" id="ENSOCUT00000037516.1">
    <property type="protein sequence ID" value="ENSOCUP00000034270.1"/>
    <property type="gene ID" value="ENSOCUG00000027774.2"/>
</dbReference>
<dbReference type="PANTHER" id="PTHR12844:SF17">
    <property type="entry name" value="CONNECTOR ENHANCER OF KINASE SUPPRESSOR OF RAS 3"/>
    <property type="match status" value="1"/>
</dbReference>
<dbReference type="InterPro" id="IPR017874">
    <property type="entry name" value="CRIC_domain"/>
</dbReference>
<feature type="compositionally biased region" description="Polar residues" evidence="1">
    <location>
        <begin position="1286"/>
        <end position="1307"/>
    </location>
</feature>
<dbReference type="EMBL" id="AAGW02041856">
    <property type="status" value="NOT_ANNOTATED_CDS"/>
    <property type="molecule type" value="Genomic_DNA"/>
</dbReference>
<dbReference type="Pfam" id="PF10534">
    <property type="entry name" value="CRIC_ras_sig"/>
    <property type="match status" value="1"/>
</dbReference>
<feature type="compositionally biased region" description="Polar residues" evidence="1">
    <location>
        <begin position="837"/>
        <end position="847"/>
    </location>
</feature>
<evidence type="ECO:0000256" key="1">
    <source>
        <dbReference type="SAM" id="MobiDB-lite"/>
    </source>
</evidence>
<feature type="compositionally biased region" description="Basic and acidic residues" evidence="1">
    <location>
        <begin position="1137"/>
        <end position="1147"/>
    </location>
</feature>
<evidence type="ECO:0000259" key="2">
    <source>
        <dbReference type="PROSITE" id="PS50105"/>
    </source>
</evidence>
<sequence>MEQSFHRFQREHPTVTSSPREVRKWIEELGYSFLVYGEKFERAKINGERLLNITQEKLNELGIIRPDHKDIILKAIASVCKENKVAEQVMQGKDQKDKKMPTRFRKQCEDLEHAIDRVIVMLSERRRARSLHGINEQPPGNILTATLELINMVKMILNILERPPFDCMSEFSSVKNHLIKHITLLKHFSEQSDLSHEMESDIIDVCKSMTKICHYIIALPPDVTGSETEVQEFVTTEEKPPRVQVPVTIETEVMSFPTEHGPALMPTTQYSSMAITTTSSSSELTFTFQDISLQSERVPYRCEYFSLERLNTSSNKRTVILQHDDESKSETEVSDTKGSEISAVSLEFKSLQDLRIIESDTPPLDSGSERCLIDSDSDRGIGSDSGLEQHSKDLDSIIWGADSDMEKCLRDSDSAKHLLEGEKHQMASGSVEQLIELKQYMVRVEQHQGDSDSLKYCVGSGSEKCLEDSDSDRYLMDSDNERLEMESDSDKFAMASASVKHLTKAEKRQMASESIKRLIESENRLMETNNVWIISSSERYVVDSDTERGGIASASESSIYLLAEEKHQEETRSKRYMMASDSVLCRMDSGTERYGLASTTMKCLLDAESLQLSTDTEGLWIDSSSERNTADIESQSQKIGSDFVRVVIKDENLQISDLEEFSKDLRSESESCCMDSEREHLVSDQSSSNRHQLRSVRQKDSSGRFQHDIQKHPDKVESHEIDSNSKKLRKDSENKEYQDESESGRYLIEMQKEPCLQQFESERLQMKKRRERHSTDSDSEKEYSLAICSERQHLDSENEAQRLGARRKDNRPKGFWRPIFLPSSLGRGKKTEEHSVQKTGNRVSRSQPVRYLSDDKFVRFKEMSPTVSDNQKSQQMLKEMHSHNLSSEPFTLKDNKHHRNASRKISVYRSHNKDYRYTQSFQSSASSVNTIHLLSTEAYTSDISVPDNQPISISPRSVLRSTTQRNNTHICPKCFMEISDYPYHKCVTNSDDDSFSDCPLHLQVSLESKYSLNLNPKSDRHHKTSCSSPLSPSLEPRHHVDICCPPHREDSIYSVDSISYLHYESHSAVQNLMDSTQISPMNPPDTMDCHNLPGPDRIISASSATGLESEGKFNLTGEPPNEAIPDNETKLVSTGNLKDKASTEKKLLPKGQIDHDDETGTENETDDDEDDDDDETDPENEDNTEDKKDPKDKSDPDDSDPKDSNGENDADTDSGSDPSGDAGRTNESNSSNDGDPNNGTDPNSEPDPNTDNATNNDADSKYSTDAEEDTYTSSSDYSFGLDNIDCDNTSSSNDGTNPNYNSEQQSETGKDCTSDSDSDAGPSNDSWPGHEIFCNIGPLPQNVRLTHNSLDSNNTGFDPNNSPSPPKDLDSNYNERFSNATSHNSAIYLNIDADPNYSTRPTSAAGHNCAATPDYNSDEDYVPGFTHAVGSSFVVNPNYISRTNYVTRLSSTASTSNATDTSNTTNYSSAISPSYSAGTNIASYINHIPKFSHFIGSNFVINPNYIAINTHNAHSSTNTSNFNNLLEPNLEINSSSSISNTVDGNSHTFSTSANYSSTPKNLTSSKLYGTSNYTIFSDHKFCTHLKDPADSVDSASFKHTTRSKDALDARESGFCTDISKVQNPIGIKDLANLKIHPNPNIPLPNFDIIVEAEPPDVVKFAISSGAVKQFFKLLNDYGGGVRAEGEPLRRPMEGTTRRPPEGPVWKSADPPAWGPVRPIRGRAVSPERRHADRPARGRTLSPMRGFSPNPTRLHAERHARGRGMSPTRAIAVSPPRGYIVSRAASPARGQAEKHSRGRKRVRAMTKSHPRGHTHAVSPASRSAPNPARGHARGRTASPIRARAVSPATGHAERHARRRTVSPLRRHAGYAVGLARRPPMQEVILGAAVGLTVKSAEGYDEEASRSAKQSKKSTTDKDENENESSILKDTKADGFIYLPEFRIDLAPHCRRNHAFQATHARIKNFYFAAECSDEMNYWVGQMLQLAYGSSFGDAAANAEYRRIGAMIYAKCVLALKREFPVIWCTNCYEATTIVSVNPNFQYRRAQNISDEFIYFRPIDADIREEARRQKQQKSTLASRQHNREEYSRPGTPRNLWLESPENAESPGSDDLEVARNMYPFRERSIFRRSWAELLEAPLNSEGLHILQTVPTEEDREIGYHLQPEGENQAITPPKGHHPHGLEGPFPLLPQQPKPRRQRSHSLPRYSDVKSRNLNAPELTLNPEETCFCFPTDHNPLIGENAKERDSIEEAWQKAILSGSGEHPPINPSFENSSAMWGKTGISGNNAGLHSGNVRVSRNNISVPRVNVGVPMRNVGVPVDNVGVPLDYPAVPRGNGGVPMGNPEVLRGNGGVLRGSGTGVSMGNMETFRNNVGTSRRMAFSPLTELLKIGEHQL</sequence>
<dbReference type="EMBL" id="AAGW02041861">
    <property type="status" value="NOT_ANNOTATED_CDS"/>
    <property type="molecule type" value="Genomic_DNA"/>
</dbReference>
<feature type="region of interest" description="Disordered" evidence="1">
    <location>
        <begin position="1685"/>
        <end position="1770"/>
    </location>
</feature>
<feature type="region of interest" description="Disordered" evidence="1">
    <location>
        <begin position="1782"/>
        <end position="1862"/>
    </location>
</feature>
<organism evidence="3 4">
    <name type="scientific">Oryctolagus cuniculus</name>
    <name type="common">Rabbit</name>
    <dbReference type="NCBI Taxonomy" id="9986"/>
    <lineage>
        <taxon>Eukaryota</taxon>
        <taxon>Metazoa</taxon>
        <taxon>Chordata</taxon>
        <taxon>Craniata</taxon>
        <taxon>Vertebrata</taxon>
        <taxon>Euteleostomi</taxon>
        <taxon>Mammalia</taxon>
        <taxon>Eutheria</taxon>
        <taxon>Euarchontoglires</taxon>
        <taxon>Glires</taxon>
        <taxon>Lagomorpha</taxon>
        <taxon>Leporidae</taxon>
        <taxon>Oryctolagus</taxon>
    </lineage>
</organism>
<accession>A0A5F9DRI9</accession>
<feature type="compositionally biased region" description="Basic and acidic residues" evidence="1">
    <location>
        <begin position="1725"/>
        <end position="1735"/>
    </location>
</feature>
<dbReference type="Gene3D" id="2.30.29.30">
    <property type="entry name" value="Pleckstrin-homology domain (PH domain)/Phosphotyrosine-binding domain (PTB)"/>
    <property type="match status" value="1"/>
</dbReference>
<evidence type="ECO:0000313" key="3">
    <source>
        <dbReference type="Ensembl" id="ENSOCUP00000048158.1"/>
    </source>
</evidence>
<dbReference type="EMBL" id="AAGW02041858">
    <property type="status" value="NOT_ANNOTATED_CDS"/>
    <property type="molecule type" value="Genomic_DNA"/>
</dbReference>
<feature type="region of interest" description="Disordered" evidence="1">
    <location>
        <begin position="1344"/>
        <end position="1375"/>
    </location>
</feature>